<accession>A0ABN9U0E7</accession>
<name>A0ABN9U0E7_9DINO</name>
<organism evidence="2 3">
    <name type="scientific">Prorocentrum cordatum</name>
    <dbReference type="NCBI Taxonomy" id="2364126"/>
    <lineage>
        <taxon>Eukaryota</taxon>
        <taxon>Sar</taxon>
        <taxon>Alveolata</taxon>
        <taxon>Dinophyceae</taxon>
        <taxon>Prorocentrales</taxon>
        <taxon>Prorocentraceae</taxon>
        <taxon>Prorocentrum</taxon>
    </lineage>
</organism>
<feature type="transmembrane region" description="Helical" evidence="1">
    <location>
        <begin position="402"/>
        <end position="419"/>
    </location>
</feature>
<keyword evidence="1" id="KW-0812">Transmembrane</keyword>
<feature type="transmembrane region" description="Helical" evidence="1">
    <location>
        <begin position="258"/>
        <end position="280"/>
    </location>
</feature>
<dbReference type="Proteomes" id="UP001189429">
    <property type="component" value="Unassembled WGS sequence"/>
</dbReference>
<dbReference type="InterPro" id="IPR036291">
    <property type="entry name" value="NAD(P)-bd_dom_sf"/>
</dbReference>
<evidence type="ECO:0000256" key="1">
    <source>
        <dbReference type="SAM" id="Phobius"/>
    </source>
</evidence>
<keyword evidence="1" id="KW-0472">Membrane</keyword>
<reference evidence="2" key="1">
    <citation type="submission" date="2023-10" db="EMBL/GenBank/DDBJ databases">
        <authorList>
            <person name="Chen Y."/>
            <person name="Shah S."/>
            <person name="Dougan E. K."/>
            <person name="Thang M."/>
            <person name="Chan C."/>
        </authorList>
    </citation>
    <scope>NUCLEOTIDE SEQUENCE [LARGE SCALE GENOMIC DNA]</scope>
</reference>
<comment type="caution">
    <text evidence="2">The sequence shown here is derived from an EMBL/GenBank/DDBJ whole genome shotgun (WGS) entry which is preliminary data.</text>
</comment>
<keyword evidence="3" id="KW-1185">Reference proteome</keyword>
<evidence type="ECO:0008006" key="4">
    <source>
        <dbReference type="Google" id="ProtNLM"/>
    </source>
</evidence>
<evidence type="ECO:0000313" key="3">
    <source>
        <dbReference type="Proteomes" id="UP001189429"/>
    </source>
</evidence>
<feature type="transmembrane region" description="Helical" evidence="1">
    <location>
        <begin position="352"/>
        <end position="373"/>
    </location>
</feature>
<sequence length="428" mass="46517">MSDNWYTSRPCRATCDHWVPHRDCSESDPGASPPLSTLRSPYDLSKAVAEDFVLSKHRPDGMHTVAVRIGGVYGGPDDPYPNWRAPFGIAFDLWYHPDYPKVRANVAGALVRTLQVLRSDASVGGRFYFYTHGDIRDQQIIGPIVARARGRFFIGAPMFPVRELLQLLSMLDTLLLMLPGLPRLSNVRHGGRSLPPKSHFTARSILDAGFIHQSFDNSLFRATFGYAYLYTAEEAASHMALQAEAEAAAPPAAAPPGAAAVAAAAVLPMCLCVAAALLVVRLCEEGAGSSELAPLPLDTEAVVGRSCLGGTIRDTVGMAHACIMISPPATHILGYATKPSYKLWQPFRGGGLHVFLQGLGWTLFSLLMVQWMMTFNQTPTVSPNSGASVWHLMLGMDDRMKALSGLLSQILLVMSQFVFKGAAREKYD</sequence>
<evidence type="ECO:0000313" key="2">
    <source>
        <dbReference type="EMBL" id="CAK0851720.1"/>
    </source>
</evidence>
<keyword evidence="1" id="KW-1133">Transmembrane helix</keyword>
<proteinExistence type="predicted"/>
<dbReference type="SUPFAM" id="SSF51735">
    <property type="entry name" value="NAD(P)-binding Rossmann-fold domains"/>
    <property type="match status" value="1"/>
</dbReference>
<gene>
    <name evidence="2" type="ORF">PCOR1329_LOCUS43808</name>
</gene>
<dbReference type="Gene3D" id="3.40.50.720">
    <property type="entry name" value="NAD(P)-binding Rossmann-like Domain"/>
    <property type="match status" value="1"/>
</dbReference>
<dbReference type="EMBL" id="CAUYUJ010015268">
    <property type="protein sequence ID" value="CAK0851720.1"/>
    <property type="molecule type" value="Genomic_DNA"/>
</dbReference>
<protein>
    <recommendedName>
        <fullName evidence="4">Fatty acyl-CoA reductase</fullName>
    </recommendedName>
</protein>